<dbReference type="EMBL" id="LATX01001959">
    <property type="protein sequence ID" value="KTB35917.1"/>
    <property type="molecule type" value="Genomic_DNA"/>
</dbReference>
<dbReference type="Proteomes" id="UP000054988">
    <property type="component" value="Unassembled WGS sequence"/>
</dbReference>
<organism evidence="1 2">
    <name type="scientific">Moniliophthora roreri</name>
    <name type="common">Frosty pod rot fungus</name>
    <name type="synonym">Monilia roreri</name>
    <dbReference type="NCBI Taxonomy" id="221103"/>
    <lineage>
        <taxon>Eukaryota</taxon>
        <taxon>Fungi</taxon>
        <taxon>Dikarya</taxon>
        <taxon>Basidiomycota</taxon>
        <taxon>Agaricomycotina</taxon>
        <taxon>Agaricomycetes</taxon>
        <taxon>Agaricomycetidae</taxon>
        <taxon>Agaricales</taxon>
        <taxon>Marasmiineae</taxon>
        <taxon>Marasmiaceae</taxon>
        <taxon>Moniliophthora</taxon>
    </lineage>
</organism>
<accession>A0A0W0FHV4</accession>
<dbReference type="AlphaFoldDB" id="A0A0W0FHV4"/>
<gene>
    <name evidence="1" type="ORF">WG66_11513</name>
</gene>
<evidence type="ECO:0000313" key="2">
    <source>
        <dbReference type="Proteomes" id="UP000054988"/>
    </source>
</evidence>
<reference evidence="1 2" key="1">
    <citation type="submission" date="2015-12" db="EMBL/GenBank/DDBJ databases">
        <title>Draft genome sequence of Moniliophthora roreri, the causal agent of frosty pod rot of cacao.</title>
        <authorList>
            <person name="Aime M.C."/>
            <person name="Diaz-Valderrama J.R."/>
            <person name="Kijpornyongpan T."/>
            <person name="Phillips-Mora W."/>
        </authorList>
    </citation>
    <scope>NUCLEOTIDE SEQUENCE [LARGE SCALE GENOMIC DNA]</scope>
    <source>
        <strain evidence="1 2">MCA 2952</strain>
    </source>
</reference>
<protein>
    <submittedName>
        <fullName evidence="1">Uncharacterized protein</fullName>
    </submittedName>
</protein>
<evidence type="ECO:0000313" key="1">
    <source>
        <dbReference type="EMBL" id="KTB35917.1"/>
    </source>
</evidence>
<name>A0A0W0FHV4_MONRR</name>
<comment type="caution">
    <text evidence="1">The sequence shown here is derived from an EMBL/GenBank/DDBJ whole genome shotgun (WGS) entry which is preliminary data.</text>
</comment>
<sequence>MSVCEPILRAPHAFQHVLSKEDTPSLAYAIPVLIWQT</sequence>
<proteinExistence type="predicted"/>